<reference evidence="1" key="2">
    <citation type="submission" date="2025-09" db="UniProtKB">
        <authorList>
            <consortium name="Ensembl"/>
        </authorList>
    </citation>
    <scope>IDENTIFICATION</scope>
</reference>
<accession>A0A8C4URC6</accession>
<name>A0A8C4URC6_FALTI</name>
<protein>
    <submittedName>
        <fullName evidence="1">Uncharacterized protein</fullName>
    </submittedName>
</protein>
<evidence type="ECO:0000313" key="1">
    <source>
        <dbReference type="Ensembl" id="ENSFTIP00000016942.1"/>
    </source>
</evidence>
<keyword evidence="2" id="KW-1185">Reference proteome</keyword>
<sequence>MTELSAHLPQFQHGQLTENFPDNHLSNTVLLSRILKNPCLYLRSASCYISKNIKSLKIYF</sequence>
<organism evidence="1 2">
    <name type="scientific">Falco tinnunculus</name>
    <name type="common">Common kestrel</name>
    <dbReference type="NCBI Taxonomy" id="100819"/>
    <lineage>
        <taxon>Eukaryota</taxon>
        <taxon>Metazoa</taxon>
        <taxon>Chordata</taxon>
        <taxon>Craniata</taxon>
        <taxon>Vertebrata</taxon>
        <taxon>Euteleostomi</taxon>
        <taxon>Archelosauria</taxon>
        <taxon>Archosauria</taxon>
        <taxon>Dinosauria</taxon>
        <taxon>Saurischia</taxon>
        <taxon>Theropoda</taxon>
        <taxon>Coelurosauria</taxon>
        <taxon>Aves</taxon>
        <taxon>Neognathae</taxon>
        <taxon>Neoaves</taxon>
        <taxon>Telluraves</taxon>
        <taxon>Australaves</taxon>
        <taxon>Falconiformes</taxon>
        <taxon>Falconidae</taxon>
        <taxon>Falco</taxon>
    </lineage>
</organism>
<dbReference type="AlphaFoldDB" id="A0A8C4URC6"/>
<proteinExistence type="predicted"/>
<dbReference type="Ensembl" id="ENSFTIT00000017658.1">
    <property type="protein sequence ID" value="ENSFTIP00000016942.1"/>
    <property type="gene ID" value="ENSFTIG00000011233.1"/>
</dbReference>
<reference evidence="1" key="1">
    <citation type="submission" date="2025-08" db="UniProtKB">
        <authorList>
            <consortium name="Ensembl"/>
        </authorList>
    </citation>
    <scope>IDENTIFICATION</scope>
</reference>
<dbReference type="Proteomes" id="UP000694562">
    <property type="component" value="Unplaced"/>
</dbReference>
<evidence type="ECO:0000313" key="2">
    <source>
        <dbReference type="Proteomes" id="UP000694562"/>
    </source>
</evidence>